<feature type="compositionally biased region" description="Polar residues" evidence="1">
    <location>
        <begin position="299"/>
        <end position="310"/>
    </location>
</feature>
<feature type="domain" description="DUF6697" evidence="2">
    <location>
        <begin position="443"/>
        <end position="618"/>
    </location>
</feature>
<dbReference type="EMBL" id="LUEZ02000112">
    <property type="protein sequence ID" value="RDB17470.1"/>
    <property type="molecule type" value="Genomic_DNA"/>
</dbReference>
<organism evidence="3 4">
    <name type="scientific">Hypsizygus marmoreus</name>
    <name type="common">White beech mushroom</name>
    <name type="synonym">Agaricus marmoreus</name>
    <dbReference type="NCBI Taxonomy" id="39966"/>
    <lineage>
        <taxon>Eukaryota</taxon>
        <taxon>Fungi</taxon>
        <taxon>Dikarya</taxon>
        <taxon>Basidiomycota</taxon>
        <taxon>Agaricomycotina</taxon>
        <taxon>Agaricomycetes</taxon>
        <taxon>Agaricomycetidae</taxon>
        <taxon>Agaricales</taxon>
        <taxon>Tricholomatineae</taxon>
        <taxon>Lyophyllaceae</taxon>
        <taxon>Hypsizygus</taxon>
    </lineage>
</organism>
<keyword evidence="4" id="KW-1185">Reference proteome</keyword>
<feature type="region of interest" description="Disordered" evidence="1">
    <location>
        <begin position="1"/>
        <end position="24"/>
    </location>
</feature>
<evidence type="ECO:0000259" key="2">
    <source>
        <dbReference type="Pfam" id="PF20411"/>
    </source>
</evidence>
<dbReference type="Proteomes" id="UP000076154">
    <property type="component" value="Unassembled WGS sequence"/>
</dbReference>
<reference evidence="3" key="1">
    <citation type="submission" date="2018-04" db="EMBL/GenBank/DDBJ databases">
        <title>Whole genome sequencing of Hypsizygus marmoreus.</title>
        <authorList>
            <person name="Choi I.-G."/>
            <person name="Min B."/>
            <person name="Kim J.-G."/>
            <person name="Kim S."/>
            <person name="Oh Y.-L."/>
            <person name="Kong W.-S."/>
            <person name="Park H."/>
            <person name="Jeong J."/>
            <person name="Song E.-S."/>
        </authorList>
    </citation>
    <scope>NUCLEOTIDE SEQUENCE [LARGE SCALE GENOMIC DNA]</scope>
    <source>
        <strain evidence="3">51987-8</strain>
    </source>
</reference>
<feature type="region of interest" description="Disordered" evidence="1">
    <location>
        <begin position="271"/>
        <end position="318"/>
    </location>
</feature>
<proteinExistence type="predicted"/>
<dbReference type="InterPro" id="IPR046520">
    <property type="entry name" value="DUF6697"/>
</dbReference>
<feature type="compositionally biased region" description="Basic and acidic residues" evidence="1">
    <location>
        <begin position="154"/>
        <end position="196"/>
    </location>
</feature>
<protein>
    <recommendedName>
        <fullName evidence="2">DUF6697 domain-containing protein</fullName>
    </recommendedName>
</protein>
<evidence type="ECO:0000256" key="1">
    <source>
        <dbReference type="SAM" id="MobiDB-lite"/>
    </source>
</evidence>
<gene>
    <name evidence="3" type="ORF">Hypma_001607</name>
</gene>
<sequence length="645" mass="71360">MEPRNLLAENARIQSQLDDTESELDDVRKERDLFREELSRNRAHVARLTSLAEAQESKVRDLERQLERIQRVQRKHEIPAQYATVEEKECGTSIRENDIKQGVVPVTVEVEILETLFAAEGDASALAPAEAPLLSTDSPSLCHSSTSPIAKSDGIARKEVSRITDLPAKRPSEPSVDSDQRQSKRRKAEVPDHLEKSTINPQKNTPNPTCVISPSRALLPHGNIGVSAIPRVHSNTYPQASHSTVLHVLSSPTPTLENHVVHNFFTPTLSLQSGDPSSDHHTERALPITPPQTPQEQTYTGASNIPFSRTNDPDGRLRPLDMMPAQVPLMPTVHGALHGSEMTPGIAPPSSNQLISLSGPNDLPLPPIINRLGHQRQRRDRQSRTSSTTSVPFLATMAQPMTQRHPLELAPPVPEGEDNVCRFLRMTRSFIVSDPVILPLYPSRAMLSEWYGGEKQDVTFSQVKGGRNHIFLSAESSPARPKALGDPAVVLLTNTIKGGFESAVFIRVGSDESWEYSGQYRCRVRPMQPGEFQRLPDQFKIRFARDMLKRRGRTAGLPANILRRQLGALYSTSQHGAAPGRFLQVGDIIQALENGDEVLWLGFLQCIGYDHSFAKELEGFMRQRPQVGGRTRAAGASSTGRVWGK</sequence>
<comment type="caution">
    <text evidence="3">The sequence shown here is derived from an EMBL/GenBank/DDBJ whole genome shotgun (WGS) entry which is preliminary data.</text>
</comment>
<feature type="region of interest" description="Disordered" evidence="1">
    <location>
        <begin position="136"/>
        <end position="214"/>
    </location>
</feature>
<dbReference type="InParanoid" id="A0A369J8G4"/>
<feature type="compositionally biased region" description="Polar residues" evidence="1">
    <location>
        <begin position="136"/>
        <end position="149"/>
    </location>
</feature>
<evidence type="ECO:0000313" key="4">
    <source>
        <dbReference type="Proteomes" id="UP000076154"/>
    </source>
</evidence>
<evidence type="ECO:0000313" key="3">
    <source>
        <dbReference type="EMBL" id="RDB17470.1"/>
    </source>
</evidence>
<dbReference type="AlphaFoldDB" id="A0A369J8G4"/>
<dbReference type="OrthoDB" id="3058581at2759"/>
<accession>A0A369J8G4</accession>
<name>A0A369J8G4_HYPMA</name>
<dbReference type="Pfam" id="PF20411">
    <property type="entry name" value="DUF6697"/>
    <property type="match status" value="1"/>
</dbReference>
<feature type="compositionally biased region" description="Polar residues" evidence="1">
    <location>
        <begin position="197"/>
        <end position="212"/>
    </location>
</feature>